<keyword evidence="5" id="KW-1185">Reference proteome</keyword>
<evidence type="ECO:0000256" key="1">
    <source>
        <dbReference type="ARBA" id="ARBA00004502"/>
    </source>
</evidence>
<dbReference type="GO" id="GO:0005811">
    <property type="term" value="C:lipid droplet"/>
    <property type="evidence" value="ECO:0007669"/>
    <property type="project" value="UniProtKB-SubCell"/>
</dbReference>
<keyword evidence="3" id="KW-0551">Lipid droplet</keyword>
<evidence type="ECO:0000256" key="2">
    <source>
        <dbReference type="ARBA" id="ARBA00006311"/>
    </source>
</evidence>
<dbReference type="GeneTree" id="ENSGT00940000169889"/>
<dbReference type="GO" id="GO:0005829">
    <property type="term" value="C:cytosol"/>
    <property type="evidence" value="ECO:0007669"/>
    <property type="project" value="TreeGrafter"/>
</dbReference>
<dbReference type="AlphaFoldDB" id="A0A3Q2PZE4"/>
<protein>
    <submittedName>
        <fullName evidence="4">Uncharacterized protein</fullName>
    </submittedName>
</protein>
<dbReference type="Ensembl" id="ENSFHET00000028680.1">
    <property type="protein sequence ID" value="ENSFHEP00000019443.1"/>
    <property type="gene ID" value="ENSFHEG00000021358.1"/>
</dbReference>
<comment type="subcellular location">
    <subcellularLocation>
        <location evidence="1">Lipid droplet</location>
    </subcellularLocation>
</comment>
<reference evidence="4" key="1">
    <citation type="submission" date="2025-08" db="UniProtKB">
        <authorList>
            <consortium name="Ensembl"/>
        </authorList>
    </citation>
    <scope>IDENTIFICATION</scope>
</reference>
<dbReference type="GO" id="GO:0010890">
    <property type="term" value="P:positive regulation of triglyceride storage"/>
    <property type="evidence" value="ECO:0007669"/>
    <property type="project" value="TreeGrafter"/>
</dbReference>
<dbReference type="PANTHER" id="PTHR14024">
    <property type="entry name" value="PERILIPIN"/>
    <property type="match status" value="1"/>
</dbReference>
<dbReference type="InterPro" id="IPR004279">
    <property type="entry name" value="Perilipin"/>
</dbReference>
<evidence type="ECO:0000313" key="5">
    <source>
        <dbReference type="Proteomes" id="UP000265000"/>
    </source>
</evidence>
<evidence type="ECO:0000256" key="3">
    <source>
        <dbReference type="ARBA" id="ARBA00022677"/>
    </source>
</evidence>
<sequence>MMKVVPNAAARVARLPVVRSACASLSVLYRDAKGSSPGLRSLCEALEGGVIAVSSAACSRASPVIVQLEPQISAANDIACKGLDWLETSFPVLLEAPVEVSSIKECCVSAERVKYDGF</sequence>
<proteinExistence type="inferred from homology"/>
<dbReference type="Proteomes" id="UP000265000">
    <property type="component" value="Unplaced"/>
</dbReference>
<dbReference type="STRING" id="8078.ENSFHEP00000019443"/>
<accession>A0A3Q2PZE4</accession>
<evidence type="ECO:0000313" key="4">
    <source>
        <dbReference type="Ensembl" id="ENSFHEP00000019443.1"/>
    </source>
</evidence>
<name>A0A3Q2PZE4_FUNHE</name>
<dbReference type="GO" id="GO:0019915">
    <property type="term" value="P:lipid storage"/>
    <property type="evidence" value="ECO:0007669"/>
    <property type="project" value="TreeGrafter"/>
</dbReference>
<organism evidence="4 5">
    <name type="scientific">Fundulus heteroclitus</name>
    <name type="common">Killifish</name>
    <name type="synonym">Mummichog</name>
    <dbReference type="NCBI Taxonomy" id="8078"/>
    <lineage>
        <taxon>Eukaryota</taxon>
        <taxon>Metazoa</taxon>
        <taxon>Chordata</taxon>
        <taxon>Craniata</taxon>
        <taxon>Vertebrata</taxon>
        <taxon>Euteleostomi</taxon>
        <taxon>Actinopterygii</taxon>
        <taxon>Neopterygii</taxon>
        <taxon>Teleostei</taxon>
        <taxon>Neoteleostei</taxon>
        <taxon>Acanthomorphata</taxon>
        <taxon>Ovalentaria</taxon>
        <taxon>Atherinomorphae</taxon>
        <taxon>Cyprinodontiformes</taxon>
        <taxon>Fundulidae</taxon>
        <taxon>Fundulus</taxon>
    </lineage>
</organism>
<reference evidence="4" key="2">
    <citation type="submission" date="2025-09" db="UniProtKB">
        <authorList>
            <consortium name="Ensembl"/>
        </authorList>
    </citation>
    <scope>IDENTIFICATION</scope>
</reference>
<dbReference type="PANTHER" id="PTHR14024:SF49">
    <property type="entry name" value="LIPID STORAGE DROPLETS SURFACE-BINDING PROTEIN 1"/>
    <property type="match status" value="1"/>
</dbReference>
<dbReference type="Pfam" id="PF03036">
    <property type="entry name" value="Perilipin"/>
    <property type="match status" value="1"/>
</dbReference>
<comment type="similarity">
    <text evidence="2">Belongs to the perilipin family.</text>
</comment>